<dbReference type="GO" id="GO:0016887">
    <property type="term" value="F:ATP hydrolysis activity"/>
    <property type="evidence" value="ECO:0007669"/>
    <property type="project" value="InterPro"/>
</dbReference>
<accession>K0I9D9</accession>
<keyword evidence="4" id="KW-1185">Reference proteome</keyword>
<proteinExistence type="inferred from homology"/>
<dbReference type="InterPro" id="IPR027417">
    <property type="entry name" value="P-loop_NTPase"/>
</dbReference>
<dbReference type="STRING" id="1237085.Ngar_c10140"/>
<dbReference type="SUPFAM" id="SSF52540">
    <property type="entry name" value="P-loop containing nucleoside triphosphate hydrolases"/>
    <property type="match status" value="1"/>
</dbReference>
<name>K0I9D9_NITGG</name>
<dbReference type="PATRIC" id="fig|1237085.11.peg.965"/>
<dbReference type="Gene3D" id="3.40.50.300">
    <property type="entry name" value="P-loop containing nucleotide triphosphate hydrolases"/>
    <property type="match status" value="1"/>
</dbReference>
<sequence>MQSTKQAADQNQPQSQMDPKLMEQMQKVPYLMEYVSAFIQKGNPSPAFYEKIDGSFKSLKMPNLIYPISENNLIHINAYASGGDGYFEYVVIGPPEPDARLLGAVDRMFATYAGSWKPPDQLQERFMAVGNFLDKICVKSPTPVQYDKIDAKKTKTIPVYEKEYEYLKYHFLTKRVGLGILDPFLTDPHLEDISIVGAGNVYVVHKIFGPLRCTVWLTMDDIDDMVIGMSEQFGKTISHARPLVDATLPEGSRINIVFGKDVSRRGTNATIRRFASVPLSITQIINSKSIDAREAAYMWMMVGEGMSCFINGETASGKTTTMMGITQFIPPTWKIVSIEDTPEITLPHKNWISEVTRDTGSPSSSVVMFDLLKAALRQRPNYILVGEIRGAEANIAFQAMQTGHPVMSTFHAAQMSSLIQRLTGEPMKIPKPNVENLNIALFQAAVQGKDGKPVRRVLSINEIVGYNGGADSVMFVPVFTWDPASDTVTYRGKGSSNLFITKILLKRGLSRKDEGSLYDELELRTKILETMIKKKIFNYYDVYDRIVQAKEIGLEKFKKELDML</sequence>
<comment type="similarity">
    <text evidence="1">Belongs to the GSP E family.</text>
</comment>
<dbReference type="RefSeq" id="WP_015018497.1">
    <property type="nucleotide sequence ID" value="NC_018719.1"/>
</dbReference>
<reference evidence="3 4" key="1">
    <citation type="journal article" date="2012" name="Environ. Microbiol.">
        <title>The genome of the ammonia-oxidizing Candidatus Nitrososphaera gargensis: insights into metabolic versatility and environmental adaptations.</title>
        <authorList>
            <person name="Spang A."/>
            <person name="Poehlein A."/>
            <person name="Offre P."/>
            <person name="Zumbragel S."/>
            <person name="Haider S."/>
            <person name="Rychlik N."/>
            <person name="Nowka B."/>
            <person name="Schmeisser C."/>
            <person name="Lebedeva E.V."/>
            <person name="Rattei T."/>
            <person name="Bohm C."/>
            <person name="Schmid M."/>
            <person name="Galushko A."/>
            <person name="Hatzenpichler R."/>
            <person name="Weinmaier T."/>
            <person name="Daniel R."/>
            <person name="Schleper C."/>
            <person name="Spieck E."/>
            <person name="Streit W."/>
            <person name="Wagner M."/>
        </authorList>
    </citation>
    <scope>NUCLEOTIDE SEQUENCE [LARGE SCALE GENOMIC DNA]</scope>
    <source>
        <strain evidence="4">Ga9.2</strain>
    </source>
</reference>
<dbReference type="Pfam" id="PF00437">
    <property type="entry name" value="T2SSE"/>
    <property type="match status" value="1"/>
</dbReference>
<dbReference type="InParanoid" id="K0I9D9"/>
<evidence type="ECO:0000259" key="2">
    <source>
        <dbReference type="Pfam" id="PF00437"/>
    </source>
</evidence>
<dbReference type="InterPro" id="IPR050921">
    <property type="entry name" value="T4SS_GSP_E_ATPase"/>
</dbReference>
<dbReference type="CDD" id="cd01130">
    <property type="entry name" value="VirB11-like_ATPase"/>
    <property type="match status" value="1"/>
</dbReference>
<protein>
    <submittedName>
        <fullName evidence="3">Archaeal flagella protein FlaI</fullName>
    </submittedName>
</protein>
<dbReference type="GeneID" id="13795409"/>
<keyword evidence="3" id="KW-0969">Cilium</keyword>
<dbReference type="Gene3D" id="1.10.390.40">
    <property type="match status" value="1"/>
</dbReference>
<organism evidence="3 4">
    <name type="scientific">Nitrososphaera gargensis (strain Ga9.2)</name>
    <dbReference type="NCBI Taxonomy" id="1237085"/>
    <lineage>
        <taxon>Archaea</taxon>
        <taxon>Nitrososphaerota</taxon>
        <taxon>Nitrososphaeria</taxon>
        <taxon>Nitrososphaerales</taxon>
        <taxon>Nitrososphaeraceae</taxon>
        <taxon>Nitrososphaera</taxon>
    </lineage>
</organism>
<evidence type="ECO:0000313" key="4">
    <source>
        <dbReference type="Proteomes" id="UP000008037"/>
    </source>
</evidence>
<dbReference type="PANTHER" id="PTHR30486:SF14">
    <property type="entry name" value="FLAGELLA ACCESSORY PROTEIN I"/>
    <property type="match status" value="1"/>
</dbReference>
<dbReference type="PANTHER" id="PTHR30486">
    <property type="entry name" value="TWITCHING MOTILITY PROTEIN PILT"/>
    <property type="match status" value="1"/>
</dbReference>
<dbReference type="HOGENOM" id="CLU_005379_2_2_2"/>
<evidence type="ECO:0000313" key="3">
    <source>
        <dbReference type="EMBL" id="AFU57956.1"/>
    </source>
</evidence>
<dbReference type="Proteomes" id="UP000008037">
    <property type="component" value="Chromosome"/>
</dbReference>
<feature type="domain" description="Bacterial type II secretion system protein E" evidence="2">
    <location>
        <begin position="238"/>
        <end position="423"/>
    </location>
</feature>
<gene>
    <name evidence="3" type="primary">flaI</name>
    <name evidence="3" type="ordered locus">Ngar_c10140</name>
</gene>
<keyword evidence="3" id="KW-0966">Cell projection</keyword>
<dbReference type="EMBL" id="CP002408">
    <property type="protein sequence ID" value="AFU57956.1"/>
    <property type="molecule type" value="Genomic_DNA"/>
</dbReference>
<dbReference type="InterPro" id="IPR001482">
    <property type="entry name" value="T2SS/T4SS_dom"/>
</dbReference>
<keyword evidence="3" id="KW-0282">Flagellum</keyword>
<dbReference type="Gene3D" id="3.30.450.370">
    <property type="match status" value="1"/>
</dbReference>
<dbReference type="KEGG" id="nga:Ngar_c10140"/>
<evidence type="ECO:0000256" key="1">
    <source>
        <dbReference type="ARBA" id="ARBA00006611"/>
    </source>
</evidence>
<dbReference type="AlphaFoldDB" id="K0I9D9"/>